<name>A0ABD1XTK7_9MARC</name>
<dbReference type="Proteomes" id="UP001605036">
    <property type="component" value="Unassembled WGS sequence"/>
</dbReference>
<proteinExistence type="predicted"/>
<evidence type="ECO:0000313" key="2">
    <source>
        <dbReference type="EMBL" id="KAL2612285.1"/>
    </source>
</evidence>
<organism evidence="2 3">
    <name type="scientific">Riccia fluitans</name>
    <dbReference type="NCBI Taxonomy" id="41844"/>
    <lineage>
        <taxon>Eukaryota</taxon>
        <taxon>Viridiplantae</taxon>
        <taxon>Streptophyta</taxon>
        <taxon>Embryophyta</taxon>
        <taxon>Marchantiophyta</taxon>
        <taxon>Marchantiopsida</taxon>
        <taxon>Marchantiidae</taxon>
        <taxon>Marchantiales</taxon>
        <taxon>Ricciaceae</taxon>
        <taxon>Riccia</taxon>
    </lineage>
</organism>
<evidence type="ECO:0000313" key="3">
    <source>
        <dbReference type="Proteomes" id="UP001605036"/>
    </source>
</evidence>
<comment type="caution">
    <text evidence="2">The sequence shown here is derived from an EMBL/GenBank/DDBJ whole genome shotgun (WGS) entry which is preliminary data.</text>
</comment>
<accession>A0ABD1XTK7</accession>
<sequence>MASRKVNVRSVQTLLEESMVEMRECQELLNRKWNDMEQITWEEVNNRLGAAMEKSQKAAEELHILVMAEDQAEMNYDDSFEETMPELRGKDNEGTDYFPHNGGESDVDIDDDCRCSACLSRRYSD</sequence>
<gene>
    <name evidence="2" type="ORF">R1flu_023977</name>
</gene>
<protein>
    <submittedName>
        <fullName evidence="2">Uncharacterized protein</fullName>
    </submittedName>
</protein>
<reference evidence="2 3" key="1">
    <citation type="submission" date="2024-09" db="EMBL/GenBank/DDBJ databases">
        <title>Chromosome-scale assembly of Riccia fluitans.</title>
        <authorList>
            <person name="Paukszto L."/>
            <person name="Sawicki J."/>
            <person name="Karawczyk K."/>
            <person name="Piernik-Szablinska J."/>
            <person name="Szczecinska M."/>
            <person name="Mazdziarz M."/>
        </authorList>
    </citation>
    <scope>NUCLEOTIDE SEQUENCE [LARGE SCALE GENOMIC DNA]</scope>
    <source>
        <strain evidence="2">Rf_01</strain>
        <tissue evidence="2">Aerial parts of the thallus</tissue>
    </source>
</reference>
<dbReference type="EMBL" id="JBHFFA010000007">
    <property type="protein sequence ID" value="KAL2612285.1"/>
    <property type="molecule type" value="Genomic_DNA"/>
</dbReference>
<evidence type="ECO:0000256" key="1">
    <source>
        <dbReference type="SAM" id="MobiDB-lite"/>
    </source>
</evidence>
<keyword evidence="3" id="KW-1185">Reference proteome</keyword>
<feature type="region of interest" description="Disordered" evidence="1">
    <location>
        <begin position="85"/>
        <end position="104"/>
    </location>
</feature>
<dbReference type="AlphaFoldDB" id="A0ABD1XTK7"/>